<evidence type="ECO:0000313" key="1">
    <source>
        <dbReference type="EMBL" id="GES86350.1"/>
    </source>
</evidence>
<organism evidence="1 2">
    <name type="scientific">Rhizophagus clarus</name>
    <dbReference type="NCBI Taxonomy" id="94130"/>
    <lineage>
        <taxon>Eukaryota</taxon>
        <taxon>Fungi</taxon>
        <taxon>Fungi incertae sedis</taxon>
        <taxon>Mucoromycota</taxon>
        <taxon>Glomeromycotina</taxon>
        <taxon>Glomeromycetes</taxon>
        <taxon>Glomerales</taxon>
        <taxon>Glomeraceae</taxon>
        <taxon>Rhizophagus</taxon>
    </lineage>
</organism>
<evidence type="ECO:0000313" key="2">
    <source>
        <dbReference type="Proteomes" id="UP000615446"/>
    </source>
</evidence>
<sequence>MRVHFLVRFSLYCWKGRSCPGNRMALKTLHTLHAAEYQHIPLNYDFIRCHATIILNYKYAEREDFAKYTISDEINATKILLLDIPVNAKTEVAFGHQTRDSKTWGKASVRTTCRIWMKSGQKP</sequence>
<gene>
    <name evidence="1" type="ORF">RCL2_001340500</name>
</gene>
<reference evidence="1" key="1">
    <citation type="submission" date="2019-10" db="EMBL/GenBank/DDBJ databases">
        <title>Conservation and host-specific expression of non-tandemly repeated heterogenous ribosome RNA gene in arbuscular mycorrhizal fungi.</title>
        <authorList>
            <person name="Maeda T."/>
            <person name="Kobayashi Y."/>
            <person name="Nakagawa T."/>
            <person name="Ezawa T."/>
            <person name="Yamaguchi K."/>
            <person name="Bino T."/>
            <person name="Nishimoto Y."/>
            <person name="Shigenobu S."/>
            <person name="Kawaguchi M."/>
        </authorList>
    </citation>
    <scope>NUCLEOTIDE SEQUENCE</scope>
    <source>
        <strain evidence="1">HR1</strain>
    </source>
</reference>
<dbReference type="AlphaFoldDB" id="A0A8H3LHH1"/>
<dbReference type="EMBL" id="BLAL01000160">
    <property type="protein sequence ID" value="GES86350.1"/>
    <property type="molecule type" value="Genomic_DNA"/>
</dbReference>
<accession>A0A8H3LHH1</accession>
<protein>
    <submittedName>
        <fullName evidence="1">Uncharacterized protein</fullName>
    </submittedName>
</protein>
<proteinExistence type="predicted"/>
<comment type="caution">
    <text evidence="1">The sequence shown here is derived from an EMBL/GenBank/DDBJ whole genome shotgun (WGS) entry which is preliminary data.</text>
</comment>
<name>A0A8H3LHH1_9GLOM</name>
<dbReference type="Proteomes" id="UP000615446">
    <property type="component" value="Unassembled WGS sequence"/>
</dbReference>